<keyword evidence="8" id="KW-0472">Membrane</keyword>
<dbReference type="Gene3D" id="3.30.565.10">
    <property type="entry name" value="Histidine kinase-like ATPase, C-terminal domain"/>
    <property type="match status" value="1"/>
</dbReference>
<dbReference type="SMART" id="SM00387">
    <property type="entry name" value="HATPase_c"/>
    <property type="match status" value="1"/>
</dbReference>
<dbReference type="EC" id="2.7.13.3" evidence="2"/>
<evidence type="ECO:0000256" key="1">
    <source>
        <dbReference type="ARBA" id="ARBA00000085"/>
    </source>
</evidence>
<dbReference type="PANTHER" id="PTHR45436:SF5">
    <property type="entry name" value="SENSOR HISTIDINE KINASE TRCS"/>
    <property type="match status" value="1"/>
</dbReference>
<dbReference type="InterPro" id="IPR036890">
    <property type="entry name" value="HATPase_C_sf"/>
</dbReference>
<dbReference type="Pfam" id="PF00512">
    <property type="entry name" value="HisKA"/>
    <property type="match status" value="1"/>
</dbReference>
<dbReference type="Pfam" id="PF02518">
    <property type="entry name" value="HATPase_c"/>
    <property type="match status" value="1"/>
</dbReference>
<comment type="catalytic activity">
    <reaction evidence="1">
        <text>ATP + protein L-histidine = ADP + protein N-phospho-L-histidine.</text>
        <dbReference type="EC" id="2.7.13.3"/>
    </reaction>
</comment>
<accession>A0A4Y8KYE2</accession>
<keyword evidence="6 10" id="KW-0418">Kinase</keyword>
<reference evidence="10 11" key="1">
    <citation type="submission" date="2019-03" db="EMBL/GenBank/DDBJ databases">
        <title>San Antonio Military Medical Center submission to MRSN (WRAIR), pending publication.</title>
        <authorList>
            <person name="Blyth D.M."/>
            <person name="Mccarthy S.L."/>
            <person name="Schall S.E."/>
            <person name="Stam J.A."/>
            <person name="Ong A.C."/>
            <person name="Mcgann P.T."/>
        </authorList>
    </citation>
    <scope>NUCLEOTIDE SEQUENCE [LARGE SCALE GENOMIC DNA]</scope>
    <source>
        <strain evidence="10 11">MRSN571793</strain>
    </source>
</reference>
<dbReference type="SUPFAM" id="SSF55874">
    <property type="entry name" value="ATPase domain of HSP90 chaperone/DNA topoisomerase II/histidine kinase"/>
    <property type="match status" value="1"/>
</dbReference>
<dbReference type="EMBL" id="SOML01000010">
    <property type="protein sequence ID" value="TFD94679.1"/>
    <property type="molecule type" value="Genomic_DNA"/>
</dbReference>
<dbReference type="InterPro" id="IPR050428">
    <property type="entry name" value="TCS_sensor_his_kinase"/>
</dbReference>
<feature type="transmembrane region" description="Helical" evidence="8">
    <location>
        <begin position="151"/>
        <end position="169"/>
    </location>
</feature>
<dbReference type="SMART" id="SM00388">
    <property type="entry name" value="HisKA"/>
    <property type="match status" value="1"/>
</dbReference>
<evidence type="ECO:0000256" key="7">
    <source>
        <dbReference type="ARBA" id="ARBA00022989"/>
    </source>
</evidence>
<feature type="domain" description="Histidine kinase" evidence="9">
    <location>
        <begin position="232"/>
        <end position="435"/>
    </location>
</feature>
<dbReference type="RefSeq" id="WP_026625669.1">
    <property type="nucleotide sequence ID" value="NZ_JAWZLG010000086.1"/>
</dbReference>
<dbReference type="InterPro" id="IPR036097">
    <property type="entry name" value="HisK_dim/P_sf"/>
</dbReference>
<evidence type="ECO:0000313" key="10">
    <source>
        <dbReference type="EMBL" id="TFD94679.1"/>
    </source>
</evidence>
<dbReference type="InterPro" id="IPR003594">
    <property type="entry name" value="HATPase_dom"/>
</dbReference>
<dbReference type="SUPFAM" id="SSF47384">
    <property type="entry name" value="Homodimeric domain of signal transducing histidine kinase"/>
    <property type="match status" value="1"/>
</dbReference>
<evidence type="ECO:0000256" key="5">
    <source>
        <dbReference type="ARBA" id="ARBA00022692"/>
    </source>
</evidence>
<dbReference type="AlphaFoldDB" id="A0A4Y8KYE2"/>
<proteinExistence type="predicted"/>
<dbReference type="PANTHER" id="PTHR45436">
    <property type="entry name" value="SENSOR HISTIDINE KINASE YKOH"/>
    <property type="match status" value="1"/>
</dbReference>
<organism evidence="10 11">
    <name type="scientific">Dysgonomonas capnocytophagoides</name>
    <dbReference type="NCBI Taxonomy" id="45254"/>
    <lineage>
        <taxon>Bacteria</taxon>
        <taxon>Pseudomonadati</taxon>
        <taxon>Bacteroidota</taxon>
        <taxon>Bacteroidia</taxon>
        <taxon>Bacteroidales</taxon>
        <taxon>Dysgonomonadaceae</taxon>
        <taxon>Dysgonomonas</taxon>
    </lineage>
</organism>
<evidence type="ECO:0000256" key="3">
    <source>
        <dbReference type="ARBA" id="ARBA00022553"/>
    </source>
</evidence>
<sequence length="435" mass="50588">MGRVKSLLRKSMGQFTISTVIILTCCSPLLFFVMKHFYAEDLDELIIFRSDEFVADHLSSFTIDEIDHWNKYNEDMQIFPLSAISDINITDLHHSLNHVIEKPFYNKAEGHEVDYRVYYQKIPIQGEPYILMSRIAMIEDDDLARTLVGQYGILFIVLFVCMFVVLRAISKRLWRPFYDSLSKVENFDIDKGNTPQFEQTDTIEYNRLNTILHNLISNNLKAYNQQKEFVQNASHELQTPLAVFQSKLDVFLQEPNLSEEQVETIHSLYDILSRLTRLNKNLLLLARLDNNQFKETEEIDFNRLLYKQLGNLTDLAESNGIVISADIVGHTILSANKILLESLINNLIVNAIRHNTEAADARIIIRVDTNSFIIENTGEKTALDTDKIFRRFSRTSENKKGNGLGLSITYQICKLHNWQIKYQYIDNMHRFEVLF</sequence>
<evidence type="ECO:0000256" key="6">
    <source>
        <dbReference type="ARBA" id="ARBA00022777"/>
    </source>
</evidence>
<evidence type="ECO:0000313" key="11">
    <source>
        <dbReference type="Proteomes" id="UP000297861"/>
    </source>
</evidence>
<dbReference type="STRING" id="1121485.GCA_000426485_01671"/>
<dbReference type="Proteomes" id="UP000297861">
    <property type="component" value="Unassembled WGS sequence"/>
</dbReference>
<evidence type="ECO:0000256" key="4">
    <source>
        <dbReference type="ARBA" id="ARBA00022679"/>
    </source>
</evidence>
<dbReference type="CDD" id="cd00075">
    <property type="entry name" value="HATPase"/>
    <property type="match status" value="1"/>
</dbReference>
<evidence type="ECO:0000259" key="9">
    <source>
        <dbReference type="PROSITE" id="PS50109"/>
    </source>
</evidence>
<name>A0A4Y8KYE2_9BACT</name>
<dbReference type="GO" id="GO:0005886">
    <property type="term" value="C:plasma membrane"/>
    <property type="evidence" value="ECO:0007669"/>
    <property type="project" value="TreeGrafter"/>
</dbReference>
<feature type="transmembrane region" description="Helical" evidence="8">
    <location>
        <begin position="12"/>
        <end position="34"/>
    </location>
</feature>
<dbReference type="InterPro" id="IPR005467">
    <property type="entry name" value="His_kinase_dom"/>
</dbReference>
<comment type="caution">
    <text evidence="10">The sequence shown here is derived from an EMBL/GenBank/DDBJ whole genome shotgun (WGS) entry which is preliminary data.</text>
</comment>
<gene>
    <name evidence="10" type="ORF">E2605_15040</name>
</gene>
<dbReference type="PROSITE" id="PS50109">
    <property type="entry name" value="HIS_KIN"/>
    <property type="match status" value="1"/>
</dbReference>
<keyword evidence="5 8" id="KW-0812">Transmembrane</keyword>
<keyword evidence="4" id="KW-0808">Transferase</keyword>
<dbReference type="OrthoDB" id="594725at2"/>
<evidence type="ECO:0000256" key="8">
    <source>
        <dbReference type="SAM" id="Phobius"/>
    </source>
</evidence>
<dbReference type="CDD" id="cd00082">
    <property type="entry name" value="HisKA"/>
    <property type="match status" value="1"/>
</dbReference>
<dbReference type="GO" id="GO:0000155">
    <property type="term" value="F:phosphorelay sensor kinase activity"/>
    <property type="evidence" value="ECO:0007669"/>
    <property type="project" value="InterPro"/>
</dbReference>
<keyword evidence="11" id="KW-1185">Reference proteome</keyword>
<dbReference type="InterPro" id="IPR003661">
    <property type="entry name" value="HisK_dim/P_dom"/>
</dbReference>
<keyword evidence="3" id="KW-0597">Phosphoprotein</keyword>
<keyword evidence="7 8" id="KW-1133">Transmembrane helix</keyword>
<evidence type="ECO:0000256" key="2">
    <source>
        <dbReference type="ARBA" id="ARBA00012438"/>
    </source>
</evidence>
<protein>
    <recommendedName>
        <fullName evidence="2">histidine kinase</fullName>
        <ecNumber evidence="2">2.7.13.3</ecNumber>
    </recommendedName>
</protein>
<dbReference type="Gene3D" id="1.10.287.130">
    <property type="match status" value="1"/>
</dbReference>